<feature type="transmembrane region" description="Helical" evidence="1">
    <location>
        <begin position="6"/>
        <end position="24"/>
    </location>
</feature>
<dbReference type="Pfam" id="PF01522">
    <property type="entry name" value="Polysacc_deac_1"/>
    <property type="match status" value="1"/>
</dbReference>
<dbReference type="EMBL" id="SRJC01000001">
    <property type="protein sequence ID" value="TGB04756.1"/>
    <property type="molecule type" value="Genomic_DNA"/>
</dbReference>
<dbReference type="SUPFAM" id="SSF88713">
    <property type="entry name" value="Glycoside hydrolase/deacetylase"/>
    <property type="match status" value="1"/>
</dbReference>
<dbReference type="GO" id="GO:0016020">
    <property type="term" value="C:membrane"/>
    <property type="evidence" value="ECO:0007669"/>
    <property type="project" value="TreeGrafter"/>
</dbReference>
<evidence type="ECO:0000256" key="1">
    <source>
        <dbReference type="SAM" id="Phobius"/>
    </source>
</evidence>
<sequence>MTHLKMTGWIIVFFFFFGMGLAVLESTADAPVYKADDLKRMIEEKKQEFEKEPTDATIDSVWKKTPGLNGRKVDVEASFNKMKKKGSFDSDLLVFKSVPPKVRMEDLPASPIYRGNPDKEMVSFLINVSWGEEYLPDMIQALSEKNVKATFFIDGAFARDFTNLVQMIDEEGHTIGSHGFGHKDMGSMSEQQAINNLEQADEFLFALTKSKVKYFAPPSGSFNQNTVSAADELGMETILWTVDTIDWRKPTKQVLIDRVIGKIHNGATILMHPTAVTAESLPELIDAIRADDYRIGSLPQLLSPER</sequence>
<dbReference type="Gene3D" id="3.20.20.370">
    <property type="entry name" value="Glycoside hydrolase/deacetylase"/>
    <property type="match status" value="1"/>
</dbReference>
<evidence type="ECO:0000313" key="4">
    <source>
        <dbReference type="Proteomes" id="UP000297982"/>
    </source>
</evidence>
<dbReference type="InterPro" id="IPR050248">
    <property type="entry name" value="Polysacc_deacetylase_ArnD"/>
</dbReference>
<accession>A0A4Z0H6G4</accession>
<dbReference type="InterPro" id="IPR011330">
    <property type="entry name" value="Glyco_hydro/deAcase_b/a-brl"/>
</dbReference>
<keyword evidence="1" id="KW-0812">Transmembrane</keyword>
<dbReference type="PANTHER" id="PTHR10587:SF80">
    <property type="entry name" value="CHITOOLIGOSACCHARIDE DEACETYLASE"/>
    <property type="match status" value="1"/>
</dbReference>
<dbReference type="CDD" id="cd10950">
    <property type="entry name" value="CE4_BsYlxY_like"/>
    <property type="match status" value="1"/>
</dbReference>
<dbReference type="PROSITE" id="PS51677">
    <property type="entry name" value="NODB"/>
    <property type="match status" value="1"/>
</dbReference>
<gene>
    <name evidence="3" type="ORF">E4663_07135</name>
</gene>
<dbReference type="PANTHER" id="PTHR10587">
    <property type="entry name" value="GLYCOSYL TRANSFERASE-RELATED"/>
    <property type="match status" value="1"/>
</dbReference>
<comment type="caution">
    <text evidence="3">The sequence shown here is derived from an EMBL/GenBank/DDBJ whole genome shotgun (WGS) entry which is preliminary data.</text>
</comment>
<protein>
    <recommendedName>
        <fullName evidence="2">NodB homology domain-containing protein</fullName>
    </recommendedName>
</protein>
<dbReference type="GO" id="GO:0016810">
    <property type="term" value="F:hydrolase activity, acting on carbon-nitrogen (but not peptide) bonds"/>
    <property type="evidence" value="ECO:0007669"/>
    <property type="project" value="InterPro"/>
</dbReference>
<dbReference type="GO" id="GO:0005975">
    <property type="term" value="P:carbohydrate metabolic process"/>
    <property type="evidence" value="ECO:0007669"/>
    <property type="project" value="InterPro"/>
</dbReference>
<evidence type="ECO:0000259" key="2">
    <source>
        <dbReference type="PROSITE" id="PS51677"/>
    </source>
</evidence>
<evidence type="ECO:0000313" key="3">
    <source>
        <dbReference type="EMBL" id="TGB04756.1"/>
    </source>
</evidence>
<keyword evidence="4" id="KW-1185">Reference proteome</keyword>
<dbReference type="RefSeq" id="WP_135327097.1">
    <property type="nucleotide sequence ID" value="NZ_SRJC01000001.1"/>
</dbReference>
<name>A0A4Z0H6G4_9BACI</name>
<keyword evidence="1" id="KW-1133">Transmembrane helix</keyword>
<dbReference type="InterPro" id="IPR002509">
    <property type="entry name" value="NODB_dom"/>
</dbReference>
<dbReference type="Proteomes" id="UP000297982">
    <property type="component" value="Unassembled WGS sequence"/>
</dbReference>
<organism evidence="3 4">
    <name type="scientific">Halobacillus salinus</name>
    <dbReference type="NCBI Taxonomy" id="192814"/>
    <lineage>
        <taxon>Bacteria</taxon>
        <taxon>Bacillati</taxon>
        <taxon>Bacillota</taxon>
        <taxon>Bacilli</taxon>
        <taxon>Bacillales</taxon>
        <taxon>Bacillaceae</taxon>
        <taxon>Halobacillus</taxon>
    </lineage>
</organism>
<feature type="domain" description="NodB homology" evidence="2">
    <location>
        <begin position="120"/>
        <end position="296"/>
    </location>
</feature>
<reference evidence="3 4" key="1">
    <citation type="journal article" date="2003" name="Int. J. Syst. Evol. Microbiol.">
        <title>Halobacillus salinus sp. nov., isolated from a salt lake on the coast of the East Sea in Korea.</title>
        <authorList>
            <person name="Yoon J.H."/>
            <person name="Kang K.H."/>
            <person name="Park Y.H."/>
        </authorList>
    </citation>
    <scope>NUCLEOTIDE SEQUENCE [LARGE SCALE GENOMIC DNA]</scope>
    <source>
        <strain evidence="3 4">HSL-3</strain>
    </source>
</reference>
<proteinExistence type="predicted"/>
<dbReference type="STRING" id="192814.GCA_900166575_01784"/>
<keyword evidence="1" id="KW-0472">Membrane</keyword>
<dbReference type="AlphaFoldDB" id="A0A4Z0H6G4"/>